<evidence type="ECO:0000313" key="1">
    <source>
        <dbReference type="EMBL" id="GAJ23997.1"/>
    </source>
</evidence>
<dbReference type="EMBL" id="BARW01037314">
    <property type="protein sequence ID" value="GAJ23997.1"/>
    <property type="molecule type" value="Genomic_DNA"/>
</dbReference>
<name>X1VT12_9ZZZZ</name>
<protein>
    <submittedName>
        <fullName evidence="1">Uncharacterized protein</fullName>
    </submittedName>
</protein>
<sequence length="61" mass="7357">MTKSCLVIDDLNIDLILNELKGIPELEKKIEIRNFYRVLYLYINNIYTNKRIIINKEDKEI</sequence>
<reference evidence="1" key="1">
    <citation type="journal article" date="2014" name="Front. Microbiol.">
        <title>High frequency of phylogenetically diverse reductive dehalogenase-homologous genes in deep subseafloor sedimentary metagenomes.</title>
        <authorList>
            <person name="Kawai M."/>
            <person name="Futagami T."/>
            <person name="Toyoda A."/>
            <person name="Takaki Y."/>
            <person name="Nishi S."/>
            <person name="Hori S."/>
            <person name="Arai W."/>
            <person name="Tsubouchi T."/>
            <person name="Morono Y."/>
            <person name="Uchiyama I."/>
            <person name="Ito T."/>
            <person name="Fujiyama A."/>
            <person name="Inagaki F."/>
            <person name="Takami H."/>
        </authorList>
    </citation>
    <scope>NUCLEOTIDE SEQUENCE</scope>
    <source>
        <strain evidence="1">Expedition CK06-06</strain>
    </source>
</reference>
<gene>
    <name evidence="1" type="ORF">S12H4_57644</name>
</gene>
<comment type="caution">
    <text evidence="1">The sequence shown here is derived from an EMBL/GenBank/DDBJ whole genome shotgun (WGS) entry which is preliminary data.</text>
</comment>
<dbReference type="AlphaFoldDB" id="X1VT12"/>
<proteinExistence type="predicted"/>
<accession>X1VT12</accession>
<organism evidence="1">
    <name type="scientific">marine sediment metagenome</name>
    <dbReference type="NCBI Taxonomy" id="412755"/>
    <lineage>
        <taxon>unclassified sequences</taxon>
        <taxon>metagenomes</taxon>
        <taxon>ecological metagenomes</taxon>
    </lineage>
</organism>